<gene>
    <name evidence="3" type="ORF">CT0861_02755</name>
</gene>
<dbReference type="InterPro" id="IPR021765">
    <property type="entry name" value="UstYa-like"/>
</dbReference>
<comment type="similarity">
    <text evidence="1">Belongs to the ustYa family.</text>
</comment>
<reference evidence="3 4" key="1">
    <citation type="submission" date="2015-06" db="EMBL/GenBank/DDBJ databases">
        <title>Survival trade-offs in plant roots during colonization by closely related pathogenic and mutualistic fungi.</title>
        <authorList>
            <person name="Hacquard S."/>
            <person name="Kracher B."/>
            <person name="Hiruma K."/>
            <person name="Weinman A."/>
            <person name="Muench P."/>
            <person name="Garrido Oter R."/>
            <person name="Ver Loren van Themaat E."/>
            <person name="Dallerey J.-F."/>
            <person name="Damm U."/>
            <person name="Henrissat B."/>
            <person name="Lespinet O."/>
            <person name="Thon M."/>
            <person name="Kemen E."/>
            <person name="McHardy A.C."/>
            <person name="Schulze-Lefert P."/>
            <person name="O'Connell R.J."/>
        </authorList>
    </citation>
    <scope>NUCLEOTIDE SEQUENCE [LARGE SCALE GENOMIC DNA]</scope>
    <source>
        <strain evidence="3 4">0861</strain>
    </source>
</reference>
<organism evidence="3 4">
    <name type="scientific">Colletotrichum tofieldiae</name>
    <dbReference type="NCBI Taxonomy" id="708197"/>
    <lineage>
        <taxon>Eukaryota</taxon>
        <taxon>Fungi</taxon>
        <taxon>Dikarya</taxon>
        <taxon>Ascomycota</taxon>
        <taxon>Pezizomycotina</taxon>
        <taxon>Sordariomycetes</taxon>
        <taxon>Hypocreomycetidae</taxon>
        <taxon>Glomerellales</taxon>
        <taxon>Glomerellaceae</taxon>
        <taxon>Colletotrichum</taxon>
        <taxon>Colletotrichum spaethianum species complex</taxon>
    </lineage>
</organism>
<evidence type="ECO:0000256" key="2">
    <source>
        <dbReference type="SAM" id="MobiDB-lite"/>
    </source>
</evidence>
<protein>
    <submittedName>
        <fullName evidence="3">Uncharacterized protein</fullName>
    </submittedName>
</protein>
<dbReference type="AlphaFoldDB" id="A0A161W2V4"/>
<dbReference type="EMBL" id="LFIV01000005">
    <property type="protein sequence ID" value="KZL77898.1"/>
    <property type="molecule type" value="Genomic_DNA"/>
</dbReference>
<dbReference type="GO" id="GO:0043386">
    <property type="term" value="P:mycotoxin biosynthetic process"/>
    <property type="evidence" value="ECO:0007669"/>
    <property type="project" value="InterPro"/>
</dbReference>
<comment type="caution">
    <text evidence="3">The sequence shown here is derived from an EMBL/GenBank/DDBJ whole genome shotgun (WGS) entry which is preliminary data.</text>
</comment>
<keyword evidence="4" id="KW-1185">Reference proteome</keyword>
<proteinExistence type="inferred from homology"/>
<feature type="region of interest" description="Disordered" evidence="2">
    <location>
        <begin position="1"/>
        <end position="25"/>
    </location>
</feature>
<accession>A0A161W2V4</accession>
<dbReference type="Pfam" id="PF11807">
    <property type="entry name" value="UstYa"/>
    <property type="match status" value="1"/>
</dbReference>
<name>A0A161W2V4_9PEZI</name>
<evidence type="ECO:0000313" key="3">
    <source>
        <dbReference type="EMBL" id="KZL77898.1"/>
    </source>
</evidence>
<dbReference type="Proteomes" id="UP000076552">
    <property type="component" value="Unassembled WGS sequence"/>
</dbReference>
<evidence type="ECO:0000313" key="4">
    <source>
        <dbReference type="Proteomes" id="UP000076552"/>
    </source>
</evidence>
<sequence>MLVPDEDLPKSGFRPRQPLRGSSSTRNGTLAVFEYVHALHCVHLLWKQTYPEYYKEDHLKMQNSPILQHAHIGMMSIKVSSGLVALKLTD</sequence>
<evidence type="ECO:0000256" key="1">
    <source>
        <dbReference type="ARBA" id="ARBA00035112"/>
    </source>
</evidence>